<dbReference type="OrthoDB" id="797267at2"/>
<sequence>MSKNQALKDGTIHDPNTKLKVKVIDTLKTKFTPRKGEITYFVTAGNETIAFETEGYKKHRQLLILHMISWYCLYLGLFEAQIHSNWPL</sequence>
<gene>
    <name evidence="2" type="ORF">SAMN05216490_2948</name>
</gene>
<organism evidence="2 3">
    <name type="scientific">Mucilaginibacter mallensis</name>
    <dbReference type="NCBI Taxonomy" id="652787"/>
    <lineage>
        <taxon>Bacteria</taxon>
        <taxon>Pseudomonadati</taxon>
        <taxon>Bacteroidota</taxon>
        <taxon>Sphingobacteriia</taxon>
        <taxon>Sphingobacteriales</taxon>
        <taxon>Sphingobacteriaceae</taxon>
        <taxon>Mucilaginibacter</taxon>
    </lineage>
</organism>
<accession>A0A1H1Z3L4</accession>
<proteinExistence type="predicted"/>
<evidence type="ECO:0000313" key="3">
    <source>
        <dbReference type="Proteomes" id="UP000199679"/>
    </source>
</evidence>
<evidence type="ECO:0000256" key="1">
    <source>
        <dbReference type="SAM" id="Phobius"/>
    </source>
</evidence>
<dbReference type="Proteomes" id="UP000199679">
    <property type="component" value="Chromosome I"/>
</dbReference>
<evidence type="ECO:0000313" key="2">
    <source>
        <dbReference type="EMBL" id="SDT28189.1"/>
    </source>
</evidence>
<keyword evidence="1" id="KW-1133">Transmembrane helix</keyword>
<keyword evidence="1" id="KW-0812">Transmembrane</keyword>
<reference evidence="2 3" key="1">
    <citation type="submission" date="2016-10" db="EMBL/GenBank/DDBJ databases">
        <authorList>
            <person name="de Groot N.N."/>
        </authorList>
    </citation>
    <scope>NUCLEOTIDE SEQUENCE [LARGE SCALE GENOMIC DNA]</scope>
    <source>
        <strain evidence="2 3">MP1X4</strain>
    </source>
</reference>
<protein>
    <submittedName>
        <fullName evidence="2">Uncharacterized protein</fullName>
    </submittedName>
</protein>
<name>A0A1H1Z3L4_MUCMA</name>
<keyword evidence="3" id="KW-1185">Reference proteome</keyword>
<feature type="transmembrane region" description="Helical" evidence="1">
    <location>
        <begin position="62"/>
        <end position="82"/>
    </location>
</feature>
<dbReference type="RefSeq" id="WP_157682152.1">
    <property type="nucleotide sequence ID" value="NZ_LT629740.1"/>
</dbReference>
<keyword evidence="1" id="KW-0472">Membrane</keyword>
<dbReference type="EMBL" id="LT629740">
    <property type="protein sequence ID" value="SDT28189.1"/>
    <property type="molecule type" value="Genomic_DNA"/>
</dbReference>
<dbReference type="AlphaFoldDB" id="A0A1H1Z3L4"/>